<keyword evidence="4" id="KW-1134">Transmembrane beta strand</keyword>
<evidence type="ECO:0000313" key="15">
    <source>
        <dbReference type="Proteomes" id="UP000078225"/>
    </source>
</evidence>
<evidence type="ECO:0000256" key="2">
    <source>
        <dbReference type="ARBA" id="ARBA00008064"/>
    </source>
</evidence>
<keyword evidence="3 10" id="KW-0813">Transport</keyword>
<dbReference type="GO" id="GO:0009297">
    <property type="term" value="P:pilus assembly"/>
    <property type="evidence" value="ECO:0007669"/>
    <property type="project" value="InterPro"/>
</dbReference>
<dbReference type="SUPFAM" id="SSF141729">
    <property type="entry name" value="FimD N-terminal domain-like"/>
    <property type="match status" value="1"/>
</dbReference>
<dbReference type="Proteomes" id="UP000078225">
    <property type="component" value="Unassembled WGS sequence"/>
</dbReference>
<evidence type="ECO:0000256" key="8">
    <source>
        <dbReference type="ARBA" id="ARBA00023136"/>
    </source>
</evidence>
<evidence type="ECO:0000256" key="5">
    <source>
        <dbReference type="ARBA" id="ARBA00022558"/>
    </source>
</evidence>
<dbReference type="Gene3D" id="2.60.40.2610">
    <property type="entry name" value="Outer membrane usher protein FimD, plug domain"/>
    <property type="match status" value="1"/>
</dbReference>
<dbReference type="InterPro" id="IPR000015">
    <property type="entry name" value="Fimb_usher"/>
</dbReference>
<evidence type="ECO:0000256" key="11">
    <source>
        <dbReference type="SAM" id="SignalP"/>
    </source>
</evidence>
<dbReference type="Gene3D" id="2.60.40.3110">
    <property type="match status" value="1"/>
</dbReference>
<dbReference type="STRING" id="1691903.A9B99_09070"/>
<dbReference type="InterPro" id="IPR018030">
    <property type="entry name" value="Fimbrial_membr_usher_CS"/>
</dbReference>
<evidence type="ECO:0000256" key="10">
    <source>
        <dbReference type="RuleBase" id="RU003884"/>
    </source>
</evidence>
<reference evidence="15" key="1">
    <citation type="submission" date="2016-05" db="EMBL/GenBank/DDBJ databases">
        <authorList>
            <person name="Behera P."/>
            <person name="Vaishampayan P."/>
            <person name="Singh N."/>
            <person name="Raina V."/>
            <person name="Suar M."/>
            <person name="Pattnaik A."/>
            <person name="Rastogi G."/>
        </authorList>
    </citation>
    <scope>NUCLEOTIDE SEQUENCE [LARGE SCALE GENOMIC DNA]</scope>
    <source>
        <strain evidence="15">MP23</strain>
    </source>
</reference>
<feature type="signal peptide" evidence="11">
    <location>
        <begin position="1"/>
        <end position="24"/>
    </location>
</feature>
<sequence>MVIYKCKTISSLLILNALACNSYAEELWFPESLINESGSDNTDLSALLNGHQNPGVYSVDIFFNQGKITNRDVEFISSNESADNTGLIPCISTEEWLQFGIKAEFLPATSEAPNQCVSLKDSIPSATIRFDFEKLALHIDVPQIALNNKANGWIPPESWDNGITAAYINYYASGQRGSTPYSRNEHRYLRLENGINMGAWRIRDDRTWTESSVGGITESRWQHGNTYIERAIIPLKSRLTLGDSTTEGNIFDSVAMRGAQLLSEDAMYPDSQRGYAPVIRGTALTNAQVLVRQNGYLIYQLNVAPGDFVIDDLYPMYSSGDLQVTVIESDGSSRINTIPYSAAPLMIREGRYQYAIAAGKLRNNLSNEFESPTFLQATFSVGLPGDITSYSGVQYSEKYKSGLVGAGINLGSFGAVSGDLTHAKTELSNKEESKGQSLRLLYSRSLNETGTTFQLAGYRYSTKGFYSFNESAYKNSTINETDNNVVYDYITNSYNRNDIRKQQLQLNISQSLSEIGSIYITGTRQTYWNKKTPSDSLMVGFNGYYRDVSYSMSVNHSKYAGNQGSDRSLFMSLSFPFNFGRVLNRNPINVNLSASRDNNGTLTQQTGLSGLLLEQRNLSWSVNQNYSKEDSGGSASASYQGSYNNSSVGYSYNKNYHQLSYSTSGSILGHADGITLGRPIGNSAILVEAKGAAGIELQNSNGIKTDWRGYAISPWANNYRLNRVALDNTSLDNFIEVQGSVDNVVPTRGAIVKSSFATVKGYRALFTLKHNGKPLPFGSTVVASGNYGLVDDEGNVFLSGLPDTGELTASWGSKEFSCKAEFDISNSESEHIIEKTLTCQ</sequence>
<dbReference type="EMBL" id="LYRP01000022">
    <property type="protein sequence ID" value="OAT76454.1"/>
    <property type="molecule type" value="Genomic_DNA"/>
</dbReference>
<dbReference type="RefSeq" id="WP_064598441.1">
    <property type="nucleotide sequence ID" value="NZ_CP134782.1"/>
</dbReference>
<dbReference type="Gene3D" id="2.60.40.2070">
    <property type="match status" value="1"/>
</dbReference>
<dbReference type="AlphaFoldDB" id="A0A1B7L239"/>
<dbReference type="Gene3D" id="3.10.20.410">
    <property type="match status" value="1"/>
</dbReference>
<dbReference type="GO" id="GO:0009279">
    <property type="term" value="C:cell outer membrane"/>
    <property type="evidence" value="ECO:0007669"/>
    <property type="project" value="UniProtKB-SubCell"/>
</dbReference>
<feature type="domain" description="PapC N-terminal" evidence="13">
    <location>
        <begin position="29"/>
        <end position="173"/>
    </location>
</feature>
<evidence type="ECO:0000256" key="7">
    <source>
        <dbReference type="ARBA" id="ARBA00022729"/>
    </source>
</evidence>
<keyword evidence="7 11" id="KW-0732">Signal</keyword>
<evidence type="ECO:0000256" key="6">
    <source>
        <dbReference type="ARBA" id="ARBA00022692"/>
    </source>
</evidence>
<accession>A0A1B7L239</accession>
<organism evidence="14 15">
    <name type="scientific">Mangrovibacter phragmitis</name>
    <dbReference type="NCBI Taxonomy" id="1691903"/>
    <lineage>
        <taxon>Bacteria</taxon>
        <taxon>Pseudomonadati</taxon>
        <taxon>Pseudomonadota</taxon>
        <taxon>Gammaproteobacteria</taxon>
        <taxon>Enterobacterales</taxon>
        <taxon>Enterobacteriaceae</taxon>
        <taxon>Mangrovibacter</taxon>
    </lineage>
</organism>
<evidence type="ECO:0000259" key="12">
    <source>
        <dbReference type="Pfam" id="PF13953"/>
    </source>
</evidence>
<dbReference type="InterPro" id="IPR025949">
    <property type="entry name" value="PapC-like_C"/>
</dbReference>
<dbReference type="InterPro" id="IPR042186">
    <property type="entry name" value="FimD_plug_dom"/>
</dbReference>
<evidence type="ECO:0000256" key="9">
    <source>
        <dbReference type="ARBA" id="ARBA00023237"/>
    </source>
</evidence>
<feature type="domain" description="PapC-like C-terminal" evidence="12">
    <location>
        <begin position="765"/>
        <end position="824"/>
    </location>
</feature>
<keyword evidence="15" id="KW-1185">Reference proteome</keyword>
<dbReference type="Pfam" id="PF00577">
    <property type="entry name" value="Usher"/>
    <property type="match status" value="1"/>
</dbReference>
<dbReference type="FunFam" id="2.60.40.3110:FF:000001">
    <property type="entry name" value="Putative fimbrial outer membrane usher"/>
    <property type="match status" value="1"/>
</dbReference>
<dbReference type="GO" id="GO:0015473">
    <property type="term" value="F:fimbrial usher porin activity"/>
    <property type="evidence" value="ECO:0007669"/>
    <property type="project" value="InterPro"/>
</dbReference>
<proteinExistence type="inferred from homology"/>
<comment type="similarity">
    <text evidence="2 10">Belongs to the fimbrial export usher family.</text>
</comment>
<dbReference type="PANTHER" id="PTHR30451:SF21">
    <property type="entry name" value="FIMBRIAL USHER DOMAIN-CONTAINING PROTEIN YDET-RELATED"/>
    <property type="match status" value="1"/>
</dbReference>
<evidence type="ECO:0000256" key="3">
    <source>
        <dbReference type="ARBA" id="ARBA00022448"/>
    </source>
</evidence>
<dbReference type="PANTHER" id="PTHR30451">
    <property type="entry name" value="OUTER MEMBRANE USHER PROTEIN"/>
    <property type="match status" value="1"/>
</dbReference>
<feature type="chain" id="PRO_5008596616" description="Fimbrial protein" evidence="11">
    <location>
        <begin position="25"/>
        <end position="840"/>
    </location>
</feature>
<dbReference type="OrthoDB" id="6554712at2"/>
<dbReference type="Pfam" id="PF13953">
    <property type="entry name" value="PapC_C"/>
    <property type="match status" value="1"/>
</dbReference>
<dbReference type="InterPro" id="IPR025885">
    <property type="entry name" value="PapC_N"/>
</dbReference>
<keyword evidence="6 10" id="KW-0812">Transmembrane</keyword>
<comment type="caution">
    <text evidence="14">The sequence shown here is derived from an EMBL/GenBank/DDBJ whole genome shotgun (WGS) entry which is preliminary data.</text>
</comment>
<keyword evidence="8 10" id="KW-0472">Membrane</keyword>
<dbReference type="InterPro" id="IPR043142">
    <property type="entry name" value="PapC-like_C_sf"/>
</dbReference>
<evidence type="ECO:0000259" key="13">
    <source>
        <dbReference type="Pfam" id="PF13954"/>
    </source>
</evidence>
<evidence type="ECO:0000256" key="4">
    <source>
        <dbReference type="ARBA" id="ARBA00022452"/>
    </source>
</evidence>
<dbReference type="InterPro" id="IPR037224">
    <property type="entry name" value="PapC_N_sf"/>
</dbReference>
<keyword evidence="5 10" id="KW-1029">Fimbrium biogenesis</keyword>
<evidence type="ECO:0000256" key="1">
    <source>
        <dbReference type="ARBA" id="ARBA00004571"/>
    </source>
</evidence>
<evidence type="ECO:0008006" key="16">
    <source>
        <dbReference type="Google" id="ProtNLM"/>
    </source>
</evidence>
<dbReference type="Pfam" id="PF13954">
    <property type="entry name" value="PapC_N"/>
    <property type="match status" value="1"/>
</dbReference>
<protein>
    <recommendedName>
        <fullName evidence="16">Fimbrial protein</fullName>
    </recommendedName>
</protein>
<dbReference type="PROSITE" id="PS01151">
    <property type="entry name" value="FIMBRIAL_USHER"/>
    <property type="match status" value="1"/>
</dbReference>
<keyword evidence="9 10" id="KW-0998">Cell outer membrane</keyword>
<evidence type="ECO:0000313" key="14">
    <source>
        <dbReference type="EMBL" id="OAT76454.1"/>
    </source>
</evidence>
<gene>
    <name evidence="14" type="ORF">A9B99_09070</name>
</gene>
<comment type="subcellular location">
    <subcellularLocation>
        <location evidence="1 10">Cell outer membrane</location>
        <topology evidence="1 10">Multi-pass membrane protein</topology>
    </subcellularLocation>
</comment>
<name>A0A1B7L239_9ENTR</name>